<dbReference type="RefSeq" id="WP_186806184.1">
    <property type="nucleotide sequence ID" value="NZ_BJUW01000007.1"/>
</dbReference>
<evidence type="ECO:0000256" key="1">
    <source>
        <dbReference type="SAM" id="MobiDB-lite"/>
    </source>
</evidence>
<dbReference type="AlphaFoldDB" id="A0A511AEV9"/>
<name>A0A511AEV9_9MICO</name>
<feature type="compositionally biased region" description="Basic and acidic residues" evidence="1">
    <location>
        <begin position="1"/>
        <end position="26"/>
    </location>
</feature>
<feature type="compositionally biased region" description="Acidic residues" evidence="1">
    <location>
        <begin position="27"/>
        <end position="49"/>
    </location>
</feature>
<organism evidence="2 3">
    <name type="scientific">Microbacterium aerolatum</name>
    <dbReference type="NCBI Taxonomy" id="153731"/>
    <lineage>
        <taxon>Bacteria</taxon>
        <taxon>Bacillati</taxon>
        <taxon>Actinomycetota</taxon>
        <taxon>Actinomycetes</taxon>
        <taxon>Micrococcales</taxon>
        <taxon>Microbacteriaceae</taxon>
        <taxon>Microbacterium</taxon>
    </lineage>
</organism>
<protein>
    <submittedName>
        <fullName evidence="2">Uncharacterized protein</fullName>
    </submittedName>
</protein>
<sequence length="49" mass="5400">MSEPRAIPDEERPFIPEETVPAKESTDFDAEPVEGEEPETDADEGSGHE</sequence>
<accession>A0A511AEV9</accession>
<keyword evidence="3" id="KW-1185">Reference proteome</keyword>
<proteinExistence type="predicted"/>
<gene>
    <name evidence="2" type="ORF">MAE01_17380</name>
</gene>
<evidence type="ECO:0000313" key="2">
    <source>
        <dbReference type="EMBL" id="GEK86562.1"/>
    </source>
</evidence>
<evidence type="ECO:0000313" key="3">
    <source>
        <dbReference type="Proteomes" id="UP000321225"/>
    </source>
</evidence>
<feature type="region of interest" description="Disordered" evidence="1">
    <location>
        <begin position="1"/>
        <end position="49"/>
    </location>
</feature>
<comment type="caution">
    <text evidence="2">The sequence shown here is derived from an EMBL/GenBank/DDBJ whole genome shotgun (WGS) entry which is preliminary data.</text>
</comment>
<dbReference type="EMBL" id="BJUW01000007">
    <property type="protein sequence ID" value="GEK86562.1"/>
    <property type="molecule type" value="Genomic_DNA"/>
</dbReference>
<reference evidence="2 3" key="1">
    <citation type="submission" date="2019-07" db="EMBL/GenBank/DDBJ databases">
        <title>Whole genome shotgun sequence of Microbacterium aerolatum NBRC 103071.</title>
        <authorList>
            <person name="Hosoyama A."/>
            <person name="Uohara A."/>
            <person name="Ohji S."/>
            <person name="Ichikawa N."/>
        </authorList>
    </citation>
    <scope>NUCLEOTIDE SEQUENCE [LARGE SCALE GENOMIC DNA]</scope>
    <source>
        <strain evidence="2 3">NBRC 103071</strain>
    </source>
</reference>
<dbReference type="Proteomes" id="UP000321225">
    <property type="component" value="Unassembled WGS sequence"/>
</dbReference>